<feature type="compositionally biased region" description="Basic residues" evidence="1">
    <location>
        <begin position="109"/>
        <end position="118"/>
    </location>
</feature>
<comment type="caution">
    <text evidence="2">The sequence shown here is derived from an EMBL/GenBank/DDBJ whole genome shotgun (WGS) entry which is preliminary data.</text>
</comment>
<dbReference type="InterPro" id="IPR037647">
    <property type="entry name" value="HIRIP3"/>
</dbReference>
<dbReference type="HOGENOM" id="CLU_033002_1_0_1"/>
<dbReference type="PANTHER" id="PTHR15410">
    <property type="entry name" value="HIRA-INTERACTING PROTEIN 3"/>
    <property type="match status" value="1"/>
</dbReference>
<feature type="compositionally biased region" description="Acidic residues" evidence="1">
    <location>
        <begin position="148"/>
        <end position="161"/>
    </location>
</feature>
<accession>A0A093VTY9</accession>
<organism evidence="2">
    <name type="scientific">Talaromyces marneffei PM1</name>
    <dbReference type="NCBI Taxonomy" id="1077442"/>
    <lineage>
        <taxon>Eukaryota</taxon>
        <taxon>Fungi</taxon>
        <taxon>Dikarya</taxon>
        <taxon>Ascomycota</taxon>
        <taxon>Pezizomycotina</taxon>
        <taxon>Eurotiomycetes</taxon>
        <taxon>Eurotiomycetidae</taxon>
        <taxon>Eurotiales</taxon>
        <taxon>Trichocomaceae</taxon>
        <taxon>Talaromyces</taxon>
        <taxon>Talaromyces sect. Talaromyces</taxon>
    </lineage>
</organism>
<dbReference type="GO" id="GO:0005634">
    <property type="term" value="C:nucleus"/>
    <property type="evidence" value="ECO:0007669"/>
    <property type="project" value="TreeGrafter"/>
</dbReference>
<dbReference type="eggNOG" id="ENOG502S0AG">
    <property type="taxonomic scope" value="Eukaryota"/>
</dbReference>
<sequence length="339" mass="38309">MPRRRIVEDSSDEDTDNSSHLMPSDDRLEKALRDTVANIFRTGKLEELTVKRVRLATENALGLDEGFFKAHKEWKTRSDQIIKNEAEKHEEPQEDEIIDEPPAPPTKPPKPKTKKVAKRVSEENTSVKKKRRKVSSEVESPEVTPPPVDEDGDNDEEEEEEAKSASPKVPSKEAVAEQGEQSESEMSVLLDEEPKKQRPKKAPSAPKARNTKSTSKPITDLDPDQAEIKRLQGWLIKCGIRKMWARELALYDTPKAKIKHLKKMLEDVGMKGRYSADKARQIREARELQADLEAVKEGASRWGTGTAQDESGSEEKPRRRLVKGRQSLAFLSDDGEETD</sequence>
<proteinExistence type="predicted"/>
<evidence type="ECO:0000256" key="1">
    <source>
        <dbReference type="SAM" id="MobiDB-lite"/>
    </source>
</evidence>
<protein>
    <submittedName>
        <fullName evidence="2">HIRA-interacting protein 3</fullName>
    </submittedName>
</protein>
<feature type="region of interest" description="Disordered" evidence="1">
    <location>
        <begin position="1"/>
        <end position="27"/>
    </location>
</feature>
<name>A0A093VTY9_TALMA</name>
<reference evidence="2" key="1">
    <citation type="journal article" date="2014" name="PLoS Genet.">
        <title>Signature Gene Expression Reveals Novel Clues to the Molecular Mechanisms of Dimorphic Transition in Penicillium marneffei.</title>
        <authorList>
            <person name="Yang E."/>
            <person name="Wang G."/>
            <person name="Cai J."/>
            <person name="Woo P.C."/>
            <person name="Lau S.K."/>
            <person name="Yuen K.-Y."/>
            <person name="Chow W.-N."/>
            <person name="Lin X."/>
        </authorList>
    </citation>
    <scope>NUCLEOTIDE SEQUENCE [LARGE SCALE GENOMIC DNA]</scope>
    <source>
        <strain evidence="2">PM1</strain>
    </source>
</reference>
<dbReference type="AlphaFoldDB" id="A0A093VTY9"/>
<gene>
    <name evidence="2" type="ORF">GQ26_0082550</name>
</gene>
<dbReference type="PANTHER" id="PTHR15410:SF2">
    <property type="entry name" value="HIRA-INTERACTING PROTEIN 3"/>
    <property type="match status" value="1"/>
</dbReference>
<dbReference type="EMBL" id="JPOX01000008">
    <property type="protein sequence ID" value="KFX50091.1"/>
    <property type="molecule type" value="Genomic_DNA"/>
</dbReference>
<feature type="region of interest" description="Disordered" evidence="1">
    <location>
        <begin position="72"/>
        <end position="225"/>
    </location>
</feature>
<feature type="compositionally biased region" description="Basic and acidic residues" evidence="1">
    <location>
        <begin position="72"/>
        <end position="91"/>
    </location>
</feature>
<feature type="region of interest" description="Disordered" evidence="1">
    <location>
        <begin position="295"/>
        <end position="321"/>
    </location>
</feature>
<evidence type="ECO:0000313" key="2">
    <source>
        <dbReference type="EMBL" id="KFX50091.1"/>
    </source>
</evidence>